<evidence type="ECO:0000313" key="2">
    <source>
        <dbReference type="EMBL" id="KAK2140122.1"/>
    </source>
</evidence>
<name>A0AAD9MN05_9ANNE</name>
<dbReference type="EMBL" id="JAODUP010001478">
    <property type="protein sequence ID" value="KAK2140122.1"/>
    <property type="molecule type" value="Genomic_DNA"/>
</dbReference>
<comment type="caution">
    <text evidence="2">The sequence shown here is derived from an EMBL/GenBank/DDBJ whole genome shotgun (WGS) entry which is preliminary data.</text>
</comment>
<organism evidence="2 3">
    <name type="scientific">Paralvinella palmiformis</name>
    <dbReference type="NCBI Taxonomy" id="53620"/>
    <lineage>
        <taxon>Eukaryota</taxon>
        <taxon>Metazoa</taxon>
        <taxon>Spiralia</taxon>
        <taxon>Lophotrochozoa</taxon>
        <taxon>Annelida</taxon>
        <taxon>Polychaeta</taxon>
        <taxon>Sedentaria</taxon>
        <taxon>Canalipalpata</taxon>
        <taxon>Terebellida</taxon>
        <taxon>Terebelliformia</taxon>
        <taxon>Alvinellidae</taxon>
        <taxon>Paralvinella</taxon>
    </lineage>
</organism>
<protein>
    <recommendedName>
        <fullName evidence="1">Transposase Helix-turn-helix domain-containing protein</fullName>
    </recommendedName>
</protein>
<evidence type="ECO:0000259" key="1">
    <source>
        <dbReference type="Pfam" id="PF13613"/>
    </source>
</evidence>
<keyword evidence="3" id="KW-1185">Reference proteome</keyword>
<reference evidence="2" key="1">
    <citation type="journal article" date="2023" name="Mol. Biol. Evol.">
        <title>Third-Generation Sequencing Reveals the Adaptive Role of the Epigenome in Three Deep-Sea Polychaetes.</title>
        <authorList>
            <person name="Perez M."/>
            <person name="Aroh O."/>
            <person name="Sun Y."/>
            <person name="Lan Y."/>
            <person name="Juniper S.K."/>
            <person name="Young C.R."/>
            <person name="Angers B."/>
            <person name="Qian P.Y."/>
        </authorList>
    </citation>
    <scope>NUCLEOTIDE SEQUENCE</scope>
    <source>
        <strain evidence="2">P08H-3</strain>
    </source>
</reference>
<dbReference type="Proteomes" id="UP001208570">
    <property type="component" value="Unassembled WGS sequence"/>
</dbReference>
<dbReference type="PANTHER" id="PTHR23080">
    <property type="entry name" value="THAP DOMAIN PROTEIN"/>
    <property type="match status" value="1"/>
</dbReference>
<accession>A0AAD9MN05</accession>
<feature type="domain" description="Transposase Helix-turn-helix" evidence="1">
    <location>
        <begin position="69"/>
        <end position="97"/>
    </location>
</feature>
<gene>
    <name evidence="2" type="ORF">LSH36_1479g00000</name>
</gene>
<sequence>MNLNSELQTLTTENTMLKQQLLNTQFTKESFEGNDRKVLSMTGLPSYMALMALFGIIQPHMSEGLMSTLSAFQKIVLVLMKVRLSKSVQDLAYRFGV</sequence>
<dbReference type="InterPro" id="IPR027805">
    <property type="entry name" value="Transposase_HTH_dom"/>
</dbReference>
<evidence type="ECO:0000313" key="3">
    <source>
        <dbReference type="Proteomes" id="UP001208570"/>
    </source>
</evidence>
<dbReference type="AlphaFoldDB" id="A0AAD9MN05"/>
<dbReference type="Pfam" id="PF13613">
    <property type="entry name" value="HTH_Tnp_4"/>
    <property type="match status" value="1"/>
</dbReference>
<proteinExistence type="predicted"/>